<feature type="region of interest" description="Disordered" evidence="1">
    <location>
        <begin position="68"/>
        <end position="88"/>
    </location>
</feature>
<evidence type="ECO:0000256" key="1">
    <source>
        <dbReference type="SAM" id="MobiDB-lite"/>
    </source>
</evidence>
<dbReference type="Proteomes" id="UP000814207">
    <property type="component" value="Unassembled WGS sequence"/>
</dbReference>
<sequence>MHDKLSITLRPLCLNIALWAGGVALLLISKDVIEWATGSTRDSSLELALVLSAYLLLFLLKPIRAGIERQQRKRTRRHAARHRAKTGT</sequence>
<organism evidence="3 4">
    <name type="scientific">Pseudomonas syringae</name>
    <dbReference type="NCBI Taxonomy" id="317"/>
    <lineage>
        <taxon>Bacteria</taxon>
        <taxon>Pseudomonadati</taxon>
        <taxon>Pseudomonadota</taxon>
        <taxon>Gammaproteobacteria</taxon>
        <taxon>Pseudomonadales</taxon>
        <taxon>Pseudomonadaceae</taxon>
        <taxon>Pseudomonas</taxon>
    </lineage>
</organism>
<accession>A0A9Q3ZSY8</accession>
<feature type="transmembrane region" description="Helical" evidence="2">
    <location>
        <begin position="48"/>
        <end position="67"/>
    </location>
</feature>
<keyword evidence="2" id="KW-1133">Transmembrane helix</keyword>
<dbReference type="AlphaFoldDB" id="A0A9Q3ZSY8"/>
<gene>
    <name evidence="3" type="ORF">GIW73_04205</name>
</gene>
<protein>
    <submittedName>
        <fullName evidence="3">Uncharacterized protein</fullName>
    </submittedName>
</protein>
<keyword evidence="2" id="KW-0472">Membrane</keyword>
<evidence type="ECO:0000313" key="4">
    <source>
        <dbReference type="Proteomes" id="UP000814207"/>
    </source>
</evidence>
<proteinExistence type="predicted"/>
<comment type="caution">
    <text evidence="3">The sequence shown here is derived from an EMBL/GenBank/DDBJ whole genome shotgun (WGS) entry which is preliminary data.</text>
</comment>
<evidence type="ECO:0000256" key="2">
    <source>
        <dbReference type="SAM" id="Phobius"/>
    </source>
</evidence>
<evidence type="ECO:0000313" key="3">
    <source>
        <dbReference type="EMBL" id="MCF5062153.1"/>
    </source>
</evidence>
<reference evidence="3" key="1">
    <citation type="submission" date="2019-11" db="EMBL/GenBank/DDBJ databases">
        <title>Epiphytic Pseudomonas syringae from cherry orchards.</title>
        <authorList>
            <person name="Hulin M.T."/>
        </authorList>
    </citation>
    <scope>NUCLEOTIDE SEQUENCE</scope>
    <source>
        <strain evidence="3">PA-6-9A</strain>
    </source>
</reference>
<keyword evidence="2" id="KW-0812">Transmembrane</keyword>
<feature type="transmembrane region" description="Helical" evidence="2">
    <location>
        <begin position="12"/>
        <end position="28"/>
    </location>
</feature>
<name>A0A9Q3ZSY8_PSESX</name>
<dbReference type="EMBL" id="WKEU01000009">
    <property type="protein sequence ID" value="MCF5062153.1"/>
    <property type="molecule type" value="Genomic_DNA"/>
</dbReference>
<feature type="compositionally biased region" description="Basic residues" evidence="1">
    <location>
        <begin position="71"/>
        <end position="88"/>
    </location>
</feature>